<dbReference type="OrthoDB" id="125903at2759"/>
<comment type="similarity">
    <text evidence="2">Belongs to the EAF family.</text>
</comment>
<dbReference type="Pfam" id="PF09816">
    <property type="entry name" value="EAF"/>
    <property type="match status" value="1"/>
</dbReference>
<feature type="region of interest" description="Disordered" evidence="8">
    <location>
        <begin position="587"/>
        <end position="615"/>
    </location>
</feature>
<keyword evidence="7" id="KW-0539">Nucleus</keyword>
<dbReference type="EMBL" id="LUGG01000010">
    <property type="protein sequence ID" value="OBZ71830.1"/>
    <property type="molecule type" value="Genomic_DNA"/>
</dbReference>
<feature type="domain" description="Transcription elongation factor Eaf N-terminal" evidence="9">
    <location>
        <begin position="101"/>
        <end position="190"/>
    </location>
</feature>
<dbReference type="AlphaFoldDB" id="A0A1C7M4I0"/>
<evidence type="ECO:0000256" key="1">
    <source>
        <dbReference type="ARBA" id="ARBA00004123"/>
    </source>
</evidence>
<feature type="compositionally biased region" description="Pro residues" evidence="8">
    <location>
        <begin position="314"/>
        <end position="360"/>
    </location>
</feature>
<protein>
    <recommendedName>
        <fullName evidence="9">Transcription elongation factor Eaf N-terminal domain-containing protein</fullName>
    </recommendedName>
</protein>
<dbReference type="OMA" id="AKEWECV"/>
<feature type="region of interest" description="Disordered" evidence="8">
    <location>
        <begin position="258"/>
        <end position="476"/>
    </location>
</feature>
<dbReference type="PRINTS" id="PR01217">
    <property type="entry name" value="PRICHEXTENSN"/>
</dbReference>
<evidence type="ECO:0000259" key="9">
    <source>
        <dbReference type="Pfam" id="PF09816"/>
    </source>
</evidence>
<gene>
    <name evidence="10" type="ORF">A0H81_08227</name>
</gene>
<evidence type="ECO:0000256" key="4">
    <source>
        <dbReference type="ARBA" id="ARBA00023015"/>
    </source>
</evidence>
<dbReference type="PANTHER" id="PTHR15970:SF2">
    <property type="entry name" value="ELL-ASSOCIATED FACTOR EAF"/>
    <property type="match status" value="1"/>
</dbReference>
<dbReference type="GO" id="GO:0003711">
    <property type="term" value="F:transcription elongation factor activity"/>
    <property type="evidence" value="ECO:0007669"/>
    <property type="project" value="TreeGrafter"/>
</dbReference>
<feature type="compositionally biased region" description="Low complexity" evidence="8">
    <location>
        <begin position="209"/>
        <end position="223"/>
    </location>
</feature>
<evidence type="ECO:0000313" key="10">
    <source>
        <dbReference type="EMBL" id="OBZ71830.1"/>
    </source>
</evidence>
<dbReference type="GO" id="GO:0032783">
    <property type="term" value="C:super elongation complex"/>
    <property type="evidence" value="ECO:0007669"/>
    <property type="project" value="InterPro"/>
</dbReference>
<name>A0A1C7M4I0_GRIFR</name>
<evidence type="ECO:0000256" key="7">
    <source>
        <dbReference type="ARBA" id="ARBA00023242"/>
    </source>
</evidence>
<evidence type="ECO:0000256" key="6">
    <source>
        <dbReference type="ARBA" id="ARBA00023163"/>
    </source>
</evidence>
<keyword evidence="3" id="KW-0597">Phosphoprotein</keyword>
<dbReference type="STRING" id="5627.A0A1C7M4I0"/>
<dbReference type="Proteomes" id="UP000092993">
    <property type="component" value="Unassembled WGS sequence"/>
</dbReference>
<feature type="compositionally biased region" description="Acidic residues" evidence="8">
    <location>
        <begin position="297"/>
        <end position="306"/>
    </location>
</feature>
<evidence type="ECO:0000256" key="8">
    <source>
        <dbReference type="SAM" id="MobiDB-lite"/>
    </source>
</evidence>
<evidence type="ECO:0000256" key="5">
    <source>
        <dbReference type="ARBA" id="ARBA00023159"/>
    </source>
</evidence>
<keyword evidence="6" id="KW-0804">Transcription</keyword>
<dbReference type="GO" id="GO:0006368">
    <property type="term" value="P:transcription elongation by RNA polymerase II"/>
    <property type="evidence" value="ECO:0007669"/>
    <property type="project" value="InterPro"/>
</dbReference>
<feature type="compositionally biased region" description="Pro residues" evidence="8">
    <location>
        <begin position="198"/>
        <end position="208"/>
    </location>
</feature>
<feature type="compositionally biased region" description="Low complexity" evidence="8">
    <location>
        <begin position="445"/>
        <end position="476"/>
    </location>
</feature>
<keyword evidence="4" id="KW-0805">Transcription regulation</keyword>
<feature type="compositionally biased region" description="Acidic residues" evidence="8">
    <location>
        <begin position="600"/>
        <end position="615"/>
    </location>
</feature>
<evidence type="ECO:0000256" key="2">
    <source>
        <dbReference type="ARBA" id="ARBA00007798"/>
    </source>
</evidence>
<keyword evidence="11" id="KW-1185">Reference proteome</keyword>
<dbReference type="InterPro" id="IPR027093">
    <property type="entry name" value="EAF_fam"/>
</dbReference>
<feature type="compositionally biased region" description="Pro residues" evidence="8">
    <location>
        <begin position="379"/>
        <end position="390"/>
    </location>
</feature>
<feature type="compositionally biased region" description="Low complexity" evidence="8">
    <location>
        <begin position="361"/>
        <end position="378"/>
    </location>
</feature>
<proteinExistence type="inferred from homology"/>
<feature type="region of interest" description="Disordered" evidence="8">
    <location>
        <begin position="523"/>
        <end position="542"/>
    </location>
</feature>
<dbReference type="PANTHER" id="PTHR15970">
    <property type="entry name" value="ELL-ASSOCIATED FACTOR EAF"/>
    <property type="match status" value="1"/>
</dbReference>
<sequence length="615" mass="64877">MANWPGLKVAKSLWQIRPTSTQLFSPPWREPHPTHGCLPQADTKSASAHLLGALSKPARVALLPRAGSLIAISSPSAVGIFPTCHVSAARGSLLGVHCADNFKPESVDSTKPGTIETKKGKESRDSKDPVSLTSVIVERASTQTGEGGHVFAGTELPAKEWECVLIYDEELGTFTLEKLDSIVNLNYDRKTTYAPRFPGSPAPAPPPRISATTSSSSSHTQSKPRLEANTQHLDATLNGTEDADGEIDDEFEAAIASAATRDKVTPTRTATTSKAKLKAPIPKVTQTKKKREVRKEEEEEESEGEIVEARPSRPSAPAPPQAKPKPPPPVVKPPPPVVKAPPPVVKPTPARPQPPPPKPRPAAASPAAAAPKLKGKPAAPSPSIPPPPSVPASGKRAYAPDVEEETLEFGRLAQPVSPAKRARLSPPPRAKSQTVGLALPGGGASANPLSLPSSSVAVSMPSSALSLPGSSRAPVAMPLLPAAPAPAPVPAVVDSDEEEWYEVQPAAAPRRIEMEEIVPTSSRPIAIVLEDEDENENENEEEEIDMTAFEAEMNQHLGADMDVDAGTLNDDDDFLAGAMSPVADRHPVSLNQFAGGASEWADDTDYSSSDDSEDE</sequence>
<feature type="region of interest" description="Disordered" evidence="8">
    <location>
        <begin position="109"/>
        <end position="130"/>
    </location>
</feature>
<accession>A0A1C7M4I0</accession>
<feature type="compositionally biased region" description="Basic and acidic residues" evidence="8">
    <location>
        <begin position="116"/>
        <end position="128"/>
    </location>
</feature>
<evidence type="ECO:0000256" key="3">
    <source>
        <dbReference type="ARBA" id="ARBA00022553"/>
    </source>
</evidence>
<keyword evidence="5" id="KW-0010">Activator</keyword>
<comment type="caution">
    <text evidence="10">The sequence shown here is derived from an EMBL/GenBank/DDBJ whole genome shotgun (WGS) entry which is preliminary data.</text>
</comment>
<comment type="subcellular location">
    <subcellularLocation>
        <location evidence="1">Nucleus</location>
    </subcellularLocation>
</comment>
<dbReference type="InterPro" id="IPR019194">
    <property type="entry name" value="Tscrpt_elong_fac_Eaf_N"/>
</dbReference>
<feature type="compositionally biased region" description="Acidic residues" evidence="8">
    <location>
        <begin position="529"/>
        <end position="542"/>
    </location>
</feature>
<feature type="region of interest" description="Disordered" evidence="8">
    <location>
        <begin position="192"/>
        <end position="230"/>
    </location>
</feature>
<organism evidence="10 11">
    <name type="scientific">Grifola frondosa</name>
    <name type="common">Maitake</name>
    <name type="synonym">Polyporus frondosus</name>
    <dbReference type="NCBI Taxonomy" id="5627"/>
    <lineage>
        <taxon>Eukaryota</taxon>
        <taxon>Fungi</taxon>
        <taxon>Dikarya</taxon>
        <taxon>Basidiomycota</taxon>
        <taxon>Agaricomycotina</taxon>
        <taxon>Agaricomycetes</taxon>
        <taxon>Polyporales</taxon>
        <taxon>Grifolaceae</taxon>
        <taxon>Grifola</taxon>
    </lineage>
</organism>
<reference evidence="10 11" key="1">
    <citation type="submission" date="2016-03" db="EMBL/GenBank/DDBJ databases">
        <title>Whole genome sequencing of Grifola frondosa 9006-11.</title>
        <authorList>
            <person name="Min B."/>
            <person name="Park H."/>
            <person name="Kim J.-G."/>
            <person name="Cho H."/>
            <person name="Oh Y.-L."/>
            <person name="Kong W.-S."/>
            <person name="Choi I.-G."/>
        </authorList>
    </citation>
    <scope>NUCLEOTIDE SEQUENCE [LARGE SCALE GENOMIC DNA]</scope>
    <source>
        <strain evidence="10 11">9006-11</strain>
    </source>
</reference>
<evidence type="ECO:0000313" key="11">
    <source>
        <dbReference type="Proteomes" id="UP000092993"/>
    </source>
</evidence>